<dbReference type="AlphaFoldDB" id="A0AAD1RGF9"/>
<keyword evidence="3" id="KW-1185">Reference proteome</keyword>
<organism evidence="2 3">
    <name type="scientific">Pelobates cultripes</name>
    <name type="common">Western spadefoot toad</name>
    <dbReference type="NCBI Taxonomy" id="61616"/>
    <lineage>
        <taxon>Eukaryota</taxon>
        <taxon>Metazoa</taxon>
        <taxon>Chordata</taxon>
        <taxon>Craniata</taxon>
        <taxon>Vertebrata</taxon>
        <taxon>Euteleostomi</taxon>
        <taxon>Amphibia</taxon>
        <taxon>Batrachia</taxon>
        <taxon>Anura</taxon>
        <taxon>Pelobatoidea</taxon>
        <taxon>Pelobatidae</taxon>
        <taxon>Pelobates</taxon>
    </lineage>
</organism>
<feature type="non-terminal residue" evidence="2">
    <location>
        <position position="60"/>
    </location>
</feature>
<evidence type="ECO:0000313" key="2">
    <source>
        <dbReference type="EMBL" id="CAH2252596.1"/>
    </source>
</evidence>
<reference evidence="2" key="1">
    <citation type="submission" date="2022-03" db="EMBL/GenBank/DDBJ databases">
        <authorList>
            <person name="Alioto T."/>
            <person name="Alioto T."/>
            <person name="Gomez Garrido J."/>
        </authorList>
    </citation>
    <scope>NUCLEOTIDE SEQUENCE</scope>
</reference>
<dbReference type="Proteomes" id="UP001295444">
    <property type="component" value="Chromosome 02"/>
</dbReference>
<name>A0AAD1RGF9_PELCU</name>
<evidence type="ECO:0000313" key="3">
    <source>
        <dbReference type="Proteomes" id="UP001295444"/>
    </source>
</evidence>
<proteinExistence type="predicted"/>
<feature type="non-terminal residue" evidence="2">
    <location>
        <position position="1"/>
    </location>
</feature>
<sequence>ARPVTPPQTGKGDPSPPFGGFPNAGTGDEINRTEEASGFSPKMAETACIDAPTNATLNIL</sequence>
<dbReference type="EMBL" id="OW240913">
    <property type="protein sequence ID" value="CAH2252596.1"/>
    <property type="molecule type" value="Genomic_DNA"/>
</dbReference>
<accession>A0AAD1RGF9</accession>
<gene>
    <name evidence="2" type="ORF">PECUL_23A027180</name>
</gene>
<protein>
    <submittedName>
        <fullName evidence="2">Uncharacterized protein</fullName>
    </submittedName>
</protein>
<evidence type="ECO:0000256" key="1">
    <source>
        <dbReference type="SAM" id="MobiDB-lite"/>
    </source>
</evidence>
<feature type="region of interest" description="Disordered" evidence="1">
    <location>
        <begin position="1"/>
        <end position="40"/>
    </location>
</feature>